<evidence type="ECO:0000313" key="13">
    <source>
        <dbReference type="EMBL" id="KOO68391.1"/>
    </source>
</evidence>
<dbReference type="GO" id="GO:0005886">
    <property type="term" value="C:plasma membrane"/>
    <property type="evidence" value="ECO:0007669"/>
    <property type="project" value="UniProtKB-SubCell"/>
</dbReference>
<dbReference type="InterPro" id="IPR001135">
    <property type="entry name" value="NADH_Q_OxRdtase_suD"/>
</dbReference>
<dbReference type="InterPro" id="IPR020396">
    <property type="entry name" value="NADH_UbQ_OxRdtase_CS"/>
</dbReference>
<dbReference type="PROSITE" id="PS00542">
    <property type="entry name" value="COMPLEX1_30K"/>
    <property type="match status" value="1"/>
</dbReference>
<dbReference type="InterPro" id="IPR037232">
    <property type="entry name" value="NADH_quin_OxRdtase_su_C/D-like"/>
</dbReference>
<evidence type="ECO:0000256" key="5">
    <source>
        <dbReference type="ARBA" id="ARBA00023027"/>
    </source>
</evidence>
<organism evidence="13 14">
    <name type="scientific">Xylanibacter rarus</name>
    <dbReference type="NCBI Taxonomy" id="1676614"/>
    <lineage>
        <taxon>Bacteria</taxon>
        <taxon>Pseudomonadati</taxon>
        <taxon>Bacteroidota</taxon>
        <taxon>Bacteroidia</taxon>
        <taxon>Bacteroidales</taxon>
        <taxon>Prevotellaceae</taxon>
        <taxon>Xylanibacter</taxon>
    </lineage>
</organism>
<reference evidence="13 14" key="1">
    <citation type="submission" date="2015-06" db="EMBL/GenBank/DDBJ databases">
        <title>Prevotella sp. 109, sp. nov., a novel member of the family Prevotellaceae isolated from human faeces.</title>
        <authorList>
            <person name="Shkoporov A.N."/>
            <person name="Chaplin A.V."/>
            <person name="Kafarskaia L.I."/>
            <person name="Efimov B.A."/>
        </authorList>
    </citation>
    <scope>NUCLEOTIDE SEQUENCE [LARGE SCALE GENOMIC DNA]</scope>
    <source>
        <strain evidence="13 14">109</strain>
    </source>
</reference>
<dbReference type="SUPFAM" id="SSF56762">
    <property type="entry name" value="HydB/Nqo4-like"/>
    <property type="match status" value="1"/>
</dbReference>
<evidence type="ECO:0000256" key="6">
    <source>
        <dbReference type="ARBA" id="ARBA00023136"/>
    </source>
</evidence>
<gene>
    <name evidence="10" type="primary">nuoD</name>
    <name evidence="13" type="ORF">ACU52_08460</name>
</gene>
<keyword evidence="7" id="KW-0511">Multifunctional enzyme</keyword>
<dbReference type="SUPFAM" id="SSF143243">
    <property type="entry name" value="Nqo5-like"/>
    <property type="match status" value="1"/>
</dbReference>
<dbReference type="InterPro" id="IPR001268">
    <property type="entry name" value="NADH_UbQ_OxRdtase_30kDa_su"/>
</dbReference>
<dbReference type="InterPro" id="IPR029014">
    <property type="entry name" value="NiFe-Hase_large"/>
</dbReference>
<evidence type="ECO:0000256" key="1">
    <source>
        <dbReference type="ARBA" id="ARBA00004417"/>
    </source>
</evidence>
<dbReference type="InterPro" id="IPR022885">
    <property type="entry name" value="NDH1_su_D/H"/>
</dbReference>
<feature type="domain" description="NADH:ubiquinone oxidoreductase 30kDa subunit" evidence="11">
    <location>
        <begin position="14"/>
        <end position="124"/>
    </location>
</feature>
<evidence type="ECO:0000256" key="4">
    <source>
        <dbReference type="ARBA" id="ARBA00022475"/>
    </source>
</evidence>
<evidence type="ECO:0000256" key="8">
    <source>
        <dbReference type="ARBA" id="ARBA00038617"/>
    </source>
</evidence>
<comment type="subunit">
    <text evidence="8">NDH-1 is composed of 13 different subunits. Subunits NuoB, CD, E, F, and G constitute the peripheral sector of the complex.</text>
</comment>
<dbReference type="GO" id="GO:0008137">
    <property type="term" value="F:NADH dehydrogenase (ubiquinone) activity"/>
    <property type="evidence" value="ECO:0007669"/>
    <property type="project" value="InterPro"/>
</dbReference>
<sequence>MKLENKVFELKDFAREMAKLKNEKHFDFLVTIVGEDFGEEGLGAVYILENTETHQRMSVKAVNADRDNAYIPTVSNLWKSADLLEREVYDFYGIKFLGHKDMRRLYLRSDFNGYPFRKDYDMSPENNKYTLEDDPEPDYTVEYNLNEDGTLSETKHKLFTEDDYVINIGPQHPATHGVLRLQTILDGEVIRKVYPHCGYIHRGVEKMCESYTYPQTLALTDRLDYLSAMMNRHALVSVIEEGMGIELSDRIKYIRTIMDELQRLDSHLLFYSCCAQDLGALTAFIYGMRDREQVLNVMEETTGGRLIQNYYRIGGCQADIDPNFVKNVKKLCEYIKPMFKEYHDLFTGNVILQNRFKGVGVLSKEDAISYGCTGGTGRAAGWHNDVRKYHPYDLYGKVDFNEITYNNGDCFDRYMVRMDEMEQSVRILEQLIDNIPEGDFYIKQKPIIKVPEGEWYTSCEGSRGEIGVYLRSDGGKNPCRLKFRPMGLPLVSAMDEICRGEKIADLISIGATLDYVIPDIDR</sequence>
<proteinExistence type="inferred from homology"/>
<protein>
    <recommendedName>
        <fullName evidence="10">NADH-quinone oxidoreductase subunit D</fullName>
        <ecNumber evidence="10">7.1.1.-</ecNumber>
    </recommendedName>
    <alternativeName>
        <fullName evidence="10">NADH dehydrogenase I subunit D</fullName>
    </alternativeName>
    <alternativeName>
        <fullName evidence="10">NDH-1 subunit D</fullName>
    </alternativeName>
</protein>
<dbReference type="HAMAP" id="MF_01358">
    <property type="entry name" value="NDH1_NuoD"/>
    <property type="match status" value="1"/>
</dbReference>
<keyword evidence="5 10" id="KW-0520">NAD</keyword>
<comment type="caution">
    <text evidence="13">The sequence shown here is derived from an EMBL/GenBank/DDBJ whole genome shotgun (WGS) entry which is preliminary data.</text>
</comment>
<keyword evidence="14" id="KW-1185">Reference proteome</keyword>
<evidence type="ECO:0000256" key="3">
    <source>
        <dbReference type="ARBA" id="ARBA00022448"/>
    </source>
</evidence>
<comment type="subcellular location">
    <subcellularLocation>
        <location evidence="1">Cell inner membrane</location>
        <topology evidence="1">Peripheral membrane protein</topology>
    </subcellularLocation>
    <subcellularLocation>
        <location evidence="10">Cell membrane</location>
        <topology evidence="10">Peripheral membrane protein</topology>
        <orientation evidence="10">Cytoplasmic side</orientation>
    </subcellularLocation>
</comment>
<dbReference type="OrthoDB" id="9801496at2"/>
<evidence type="ECO:0000256" key="2">
    <source>
        <dbReference type="ARBA" id="ARBA00010019"/>
    </source>
</evidence>
<keyword evidence="3 10" id="KW-0813">Transport</keyword>
<dbReference type="Pfam" id="PF00329">
    <property type="entry name" value="Complex1_30kDa"/>
    <property type="match status" value="1"/>
</dbReference>
<name>A0A8E1UQE8_9BACT</name>
<comment type="catalytic activity">
    <reaction evidence="9 10">
        <text>a quinone + NADH + 5 H(+)(in) = a quinol + NAD(+) + 4 H(+)(out)</text>
        <dbReference type="Rhea" id="RHEA:57888"/>
        <dbReference type="ChEBI" id="CHEBI:15378"/>
        <dbReference type="ChEBI" id="CHEBI:24646"/>
        <dbReference type="ChEBI" id="CHEBI:57540"/>
        <dbReference type="ChEBI" id="CHEBI:57945"/>
        <dbReference type="ChEBI" id="CHEBI:132124"/>
    </reaction>
</comment>
<dbReference type="Gene3D" id="1.10.645.10">
    <property type="entry name" value="Cytochrome-c3 Hydrogenase, chain B"/>
    <property type="match status" value="1"/>
</dbReference>
<dbReference type="GO" id="GO:0050136">
    <property type="term" value="F:NADH dehydrogenase (quinone) (non-electrogenic) activity"/>
    <property type="evidence" value="ECO:0007669"/>
    <property type="project" value="UniProtKB-UniRule"/>
</dbReference>
<dbReference type="Gene3D" id="3.30.460.80">
    <property type="entry name" value="NADH:ubiquinone oxidoreductase, 30kDa subunit"/>
    <property type="match status" value="1"/>
</dbReference>
<dbReference type="PANTHER" id="PTHR11993:SF10">
    <property type="entry name" value="NADH DEHYDROGENASE [UBIQUINONE] IRON-SULFUR PROTEIN 2, MITOCHONDRIAL"/>
    <property type="match status" value="1"/>
</dbReference>
<comment type="subunit">
    <text evidence="10">NDH-1 is composed of 14 different subunits. Subunits NuoB, C, D, E, F, and G constitute the peripheral sector of the complex.</text>
</comment>
<feature type="domain" description="NADH-quinone oxidoreductase subunit D" evidence="12">
    <location>
        <begin position="277"/>
        <end position="446"/>
    </location>
</feature>
<dbReference type="PANTHER" id="PTHR11993">
    <property type="entry name" value="NADH-UBIQUINONE OXIDOREDUCTASE 49 KDA SUBUNIT"/>
    <property type="match status" value="1"/>
</dbReference>
<comment type="similarity">
    <text evidence="2">In the C-terminal section; belongs to the complex I 49 kDa subunit family.</text>
</comment>
<dbReference type="RefSeq" id="WP_021854184.1">
    <property type="nucleotide sequence ID" value="NZ_DAWBWQ010000160.1"/>
</dbReference>
<dbReference type="NCBIfam" id="NF004739">
    <property type="entry name" value="PRK06075.1"/>
    <property type="match status" value="1"/>
</dbReference>
<evidence type="ECO:0000256" key="7">
    <source>
        <dbReference type="ARBA" id="ARBA00023268"/>
    </source>
</evidence>
<dbReference type="Proteomes" id="UP000036951">
    <property type="component" value="Unassembled WGS sequence"/>
</dbReference>
<accession>A0A8E1UQE8</accession>
<dbReference type="GO" id="GO:0051287">
    <property type="term" value="F:NAD binding"/>
    <property type="evidence" value="ECO:0007669"/>
    <property type="project" value="InterPro"/>
</dbReference>
<evidence type="ECO:0000313" key="14">
    <source>
        <dbReference type="Proteomes" id="UP000036951"/>
    </source>
</evidence>
<evidence type="ECO:0000256" key="9">
    <source>
        <dbReference type="ARBA" id="ARBA00047712"/>
    </source>
</evidence>
<keyword evidence="4 10" id="KW-1003">Cell membrane</keyword>
<feature type="domain" description="NADH-quinone oxidoreductase subunit D" evidence="12">
    <location>
        <begin position="448"/>
        <end position="522"/>
    </location>
</feature>
<comment type="similarity">
    <text evidence="10">Belongs to the complex I 49 kDa subunit family.</text>
</comment>
<evidence type="ECO:0000256" key="10">
    <source>
        <dbReference type="HAMAP-Rule" id="MF_01358"/>
    </source>
</evidence>
<evidence type="ECO:0000259" key="11">
    <source>
        <dbReference type="Pfam" id="PF00329"/>
    </source>
</evidence>
<dbReference type="EC" id="7.1.1.-" evidence="10"/>
<evidence type="ECO:0000259" key="12">
    <source>
        <dbReference type="Pfam" id="PF00346"/>
    </source>
</evidence>
<comment type="function">
    <text evidence="10">NDH-1 shuttles electrons from NADH, via FMN and iron-sulfur (Fe-S) centers, to quinones in the respiratory chain. The immediate electron acceptor for the enzyme in this species is believed to be a menaquinone. Couples the redox reaction to proton translocation (for every two electrons transferred, four hydrogen ions are translocated across the cytoplasmic membrane), and thus conserves the redox energy in a proton gradient.</text>
</comment>
<dbReference type="Pfam" id="PF00346">
    <property type="entry name" value="Complex1_49kDa"/>
    <property type="match status" value="2"/>
</dbReference>
<keyword evidence="6 10" id="KW-0472">Membrane</keyword>
<dbReference type="AlphaFoldDB" id="A0A8E1UQE8"/>
<keyword evidence="10" id="KW-0874">Quinone</keyword>
<dbReference type="EMBL" id="LFQU01000014">
    <property type="protein sequence ID" value="KOO68391.1"/>
    <property type="molecule type" value="Genomic_DNA"/>
</dbReference>
<keyword evidence="10" id="KW-1278">Translocase</keyword>
<dbReference type="GO" id="GO:0048038">
    <property type="term" value="F:quinone binding"/>
    <property type="evidence" value="ECO:0007669"/>
    <property type="project" value="UniProtKB-KW"/>
</dbReference>